<dbReference type="PANTHER" id="PTHR12866:SF11">
    <property type="entry name" value="(RAPE) HYPOTHETICAL PROTEIN"/>
    <property type="match status" value="1"/>
</dbReference>
<comment type="caution">
    <text evidence="2">The sequence shown here is derived from an EMBL/GenBank/DDBJ whole genome shotgun (WGS) entry which is preliminary data.</text>
</comment>
<proteinExistence type="predicted"/>
<keyword evidence="3" id="KW-1185">Reference proteome</keyword>
<dbReference type="PANTHER" id="PTHR12866">
    <property type="entry name" value="UBIQUITIN-LIKE-CONJUGATING ENZYME ATG3"/>
    <property type="match status" value="1"/>
</dbReference>
<name>A0ABQ7ZVB7_BRANA</name>
<keyword evidence="1" id="KW-0653">Protein transport</keyword>
<dbReference type="Proteomes" id="UP000824890">
    <property type="component" value="Unassembled WGS sequence"/>
</dbReference>
<dbReference type="EMBL" id="JAGKQM010000014">
    <property type="protein sequence ID" value="KAH0884172.1"/>
    <property type="molecule type" value="Genomic_DNA"/>
</dbReference>
<gene>
    <name evidence="2" type="ORF">HID58_060268</name>
</gene>
<reference evidence="2 3" key="1">
    <citation type="submission" date="2021-05" db="EMBL/GenBank/DDBJ databases">
        <title>Genome Assembly of Synthetic Allotetraploid Brassica napus Reveals Homoeologous Exchanges between Subgenomes.</title>
        <authorList>
            <person name="Davis J.T."/>
        </authorList>
    </citation>
    <scope>NUCLEOTIDE SEQUENCE [LARGE SCALE GENOMIC DNA]</scope>
    <source>
        <strain evidence="3">cv. Da-Ae</strain>
        <tissue evidence="2">Seedling</tissue>
    </source>
</reference>
<accession>A0ABQ7ZVB7</accession>
<evidence type="ECO:0000313" key="3">
    <source>
        <dbReference type="Proteomes" id="UP000824890"/>
    </source>
</evidence>
<evidence type="ECO:0000256" key="1">
    <source>
        <dbReference type="ARBA" id="ARBA00022927"/>
    </source>
</evidence>
<organism evidence="2 3">
    <name type="scientific">Brassica napus</name>
    <name type="common">Rape</name>
    <dbReference type="NCBI Taxonomy" id="3708"/>
    <lineage>
        <taxon>Eukaryota</taxon>
        <taxon>Viridiplantae</taxon>
        <taxon>Streptophyta</taxon>
        <taxon>Embryophyta</taxon>
        <taxon>Tracheophyta</taxon>
        <taxon>Spermatophyta</taxon>
        <taxon>Magnoliopsida</taxon>
        <taxon>eudicotyledons</taxon>
        <taxon>Gunneridae</taxon>
        <taxon>Pentapetalae</taxon>
        <taxon>rosids</taxon>
        <taxon>malvids</taxon>
        <taxon>Brassicales</taxon>
        <taxon>Brassicaceae</taxon>
        <taxon>Brassiceae</taxon>
        <taxon>Brassica</taxon>
    </lineage>
</organism>
<protein>
    <submittedName>
        <fullName evidence="2">Uncharacterized protein</fullName>
    </submittedName>
</protein>
<sequence length="290" mass="32521">MVLSQKIHGTFKSAVERMTGPRTVSAFKEKGVLQDQDRAAWLYQAMIARKRHSQVTLGSFNFVNSVCDLSACSVDSKEESSCLSTGSSEVSTTASRIKLINQKSYEKLRVVVKKKVAGQVLYALEQKTYWSFFPQPLLLRFKSGNTPDTSKALRMYALRLSSHTTQTHFLSCVLESVAYSYRLTVLIKPSSTIILDKQCAFKEKGVLSVSEFVLASDNLVFKCPTWSCLQYFLIPFCTPATEREKTVREMAAKRKFLDLTGIPFTRGLLLPPLSSHCNSSVEYSCGSRTR</sequence>
<keyword evidence="1" id="KW-0813">Transport</keyword>
<evidence type="ECO:0000313" key="2">
    <source>
        <dbReference type="EMBL" id="KAH0884172.1"/>
    </source>
</evidence>